<dbReference type="RefSeq" id="WP_110465210.1">
    <property type="nucleotide sequence ID" value="NZ_JAMOFZ010000007.1"/>
</dbReference>
<keyword evidence="4" id="KW-1185">Reference proteome</keyword>
<dbReference type="EMBL" id="QJTC01000007">
    <property type="protein sequence ID" value="PYE78408.1"/>
    <property type="molecule type" value="Genomic_DNA"/>
</dbReference>
<evidence type="ECO:0000256" key="1">
    <source>
        <dbReference type="SAM" id="MobiDB-lite"/>
    </source>
</evidence>
<evidence type="ECO:0000256" key="2">
    <source>
        <dbReference type="SAM" id="SignalP"/>
    </source>
</evidence>
<organism evidence="3 4">
    <name type="scientific">Xylophilus ampelinus</name>
    <dbReference type="NCBI Taxonomy" id="54067"/>
    <lineage>
        <taxon>Bacteria</taxon>
        <taxon>Pseudomonadati</taxon>
        <taxon>Pseudomonadota</taxon>
        <taxon>Betaproteobacteria</taxon>
        <taxon>Burkholderiales</taxon>
        <taxon>Xylophilus</taxon>
    </lineage>
</organism>
<feature type="compositionally biased region" description="Polar residues" evidence="1">
    <location>
        <begin position="75"/>
        <end position="91"/>
    </location>
</feature>
<feature type="compositionally biased region" description="Low complexity" evidence="1">
    <location>
        <begin position="63"/>
        <end position="74"/>
    </location>
</feature>
<evidence type="ECO:0000313" key="4">
    <source>
        <dbReference type="Proteomes" id="UP000247540"/>
    </source>
</evidence>
<sequence length="133" mass="13344">MNKTIAHSMLLASLMTVAAVASAQVPNTTKGGEATTQMNGKINGPDKSPRTSDTTRAEVRSEAAAANKGSGANSTTPQGEASTTGPASQPNAAPAGTAPSTMGGQTSTTTRDMKRAEGKAAARTTPREAEKAK</sequence>
<feature type="compositionally biased region" description="Polar residues" evidence="1">
    <location>
        <begin position="98"/>
        <end position="110"/>
    </location>
</feature>
<accession>A0A318SJ42</accession>
<feature type="compositionally biased region" description="Polar residues" evidence="1">
    <location>
        <begin position="27"/>
        <end position="40"/>
    </location>
</feature>
<name>A0A318SJ42_9BURK</name>
<feature type="signal peptide" evidence="2">
    <location>
        <begin position="1"/>
        <end position="23"/>
    </location>
</feature>
<keyword evidence="2" id="KW-0732">Signal</keyword>
<evidence type="ECO:0000313" key="3">
    <source>
        <dbReference type="EMBL" id="PYE78408.1"/>
    </source>
</evidence>
<feature type="chain" id="PRO_5016459997" evidence="2">
    <location>
        <begin position="24"/>
        <end position="133"/>
    </location>
</feature>
<gene>
    <name evidence="3" type="ORF">DFQ15_10758</name>
</gene>
<reference evidence="3 4" key="1">
    <citation type="submission" date="2018-06" db="EMBL/GenBank/DDBJ databases">
        <title>Genomic Encyclopedia of Type Strains, Phase III (KMG-III): the genomes of soil and plant-associated and newly described type strains.</title>
        <authorList>
            <person name="Whitman W."/>
        </authorList>
    </citation>
    <scope>NUCLEOTIDE SEQUENCE [LARGE SCALE GENOMIC DNA]</scope>
    <source>
        <strain evidence="3 4">CECT 7646</strain>
    </source>
</reference>
<feature type="compositionally biased region" description="Basic and acidic residues" evidence="1">
    <location>
        <begin position="111"/>
        <end position="133"/>
    </location>
</feature>
<dbReference type="OrthoDB" id="9844087at2"/>
<dbReference type="Proteomes" id="UP000247540">
    <property type="component" value="Unassembled WGS sequence"/>
</dbReference>
<feature type="compositionally biased region" description="Basic and acidic residues" evidence="1">
    <location>
        <begin position="47"/>
        <end position="61"/>
    </location>
</feature>
<dbReference type="AlphaFoldDB" id="A0A318SJ42"/>
<proteinExistence type="predicted"/>
<protein>
    <submittedName>
        <fullName evidence="3">Uncharacterized protein</fullName>
    </submittedName>
</protein>
<feature type="region of interest" description="Disordered" evidence="1">
    <location>
        <begin position="27"/>
        <end position="133"/>
    </location>
</feature>
<comment type="caution">
    <text evidence="3">The sequence shown here is derived from an EMBL/GenBank/DDBJ whole genome shotgun (WGS) entry which is preliminary data.</text>
</comment>